<dbReference type="InterPro" id="IPR015943">
    <property type="entry name" value="WD40/YVTN_repeat-like_dom_sf"/>
</dbReference>
<evidence type="ECO:0000256" key="4">
    <source>
        <dbReference type="ARBA" id="ARBA00022679"/>
    </source>
</evidence>
<dbReference type="SMART" id="SM00448">
    <property type="entry name" value="REC"/>
    <property type="match status" value="1"/>
</dbReference>
<evidence type="ECO:0000256" key="5">
    <source>
        <dbReference type="ARBA" id="ARBA00022741"/>
    </source>
</evidence>
<evidence type="ECO:0000259" key="13">
    <source>
        <dbReference type="PROSITE" id="PS01124"/>
    </source>
</evidence>
<dbReference type="CDD" id="cd16922">
    <property type="entry name" value="HATPase_EvgS-ArcB-TorS-like"/>
    <property type="match status" value="1"/>
</dbReference>
<evidence type="ECO:0000256" key="3">
    <source>
        <dbReference type="ARBA" id="ARBA00022553"/>
    </source>
</evidence>
<dbReference type="InterPro" id="IPR011110">
    <property type="entry name" value="Reg_prop"/>
</dbReference>
<dbReference type="Gene3D" id="1.10.287.130">
    <property type="match status" value="1"/>
</dbReference>
<dbReference type="Pfam" id="PF00072">
    <property type="entry name" value="Response_reg"/>
    <property type="match status" value="1"/>
</dbReference>
<dbReference type="Pfam" id="PF02518">
    <property type="entry name" value="HATPase_c"/>
    <property type="match status" value="1"/>
</dbReference>
<dbReference type="Gene3D" id="2.130.10.10">
    <property type="entry name" value="YVTN repeat-like/Quinoprotein amine dehydrogenase"/>
    <property type="match status" value="4"/>
</dbReference>
<dbReference type="InterPro" id="IPR003661">
    <property type="entry name" value="HisK_dim/P_dom"/>
</dbReference>
<dbReference type="Pfam" id="PF07494">
    <property type="entry name" value="Reg_prop"/>
    <property type="match status" value="1"/>
</dbReference>
<evidence type="ECO:0000256" key="10">
    <source>
        <dbReference type="ARBA" id="ARBA00023125"/>
    </source>
</evidence>
<organism evidence="16 17">
    <name type="scientific">Phaeodactylibacter xiamenensis</name>
    <dbReference type="NCBI Taxonomy" id="1524460"/>
    <lineage>
        <taxon>Bacteria</taxon>
        <taxon>Pseudomonadati</taxon>
        <taxon>Bacteroidota</taxon>
        <taxon>Saprospiria</taxon>
        <taxon>Saprospirales</taxon>
        <taxon>Haliscomenobacteraceae</taxon>
        <taxon>Phaeodactylibacter</taxon>
    </lineage>
</organism>
<dbReference type="FunFam" id="3.30.565.10:FF:000037">
    <property type="entry name" value="Hybrid sensor histidine kinase/response regulator"/>
    <property type="match status" value="1"/>
</dbReference>
<accession>A0A098S1K9</accession>
<keyword evidence="9" id="KW-0805">Transcription regulation</keyword>
<keyword evidence="3 12" id="KW-0597">Phosphoprotein</keyword>
<dbReference type="SUPFAM" id="SSF47384">
    <property type="entry name" value="Homodimeric domain of signal transducing histidine kinase"/>
    <property type="match status" value="1"/>
</dbReference>
<dbReference type="EC" id="2.7.13.3" evidence="2"/>
<evidence type="ECO:0000256" key="2">
    <source>
        <dbReference type="ARBA" id="ARBA00012438"/>
    </source>
</evidence>
<dbReference type="PROSITE" id="PS50109">
    <property type="entry name" value="HIS_KIN"/>
    <property type="match status" value="1"/>
</dbReference>
<dbReference type="PROSITE" id="PS01124">
    <property type="entry name" value="HTH_ARAC_FAMILY_2"/>
    <property type="match status" value="1"/>
</dbReference>
<dbReference type="SMART" id="SM00342">
    <property type="entry name" value="HTH_ARAC"/>
    <property type="match status" value="1"/>
</dbReference>
<dbReference type="CDD" id="cd00082">
    <property type="entry name" value="HisKA"/>
    <property type="match status" value="1"/>
</dbReference>
<dbReference type="Gene3D" id="3.30.565.10">
    <property type="entry name" value="Histidine kinase-like ATPase, C-terminal domain"/>
    <property type="match status" value="1"/>
</dbReference>
<dbReference type="PANTHER" id="PTHR43547">
    <property type="entry name" value="TWO-COMPONENT HISTIDINE KINASE"/>
    <property type="match status" value="1"/>
</dbReference>
<feature type="domain" description="Histidine kinase" evidence="14">
    <location>
        <begin position="867"/>
        <end position="1082"/>
    </location>
</feature>
<keyword evidence="6" id="KW-0418">Kinase</keyword>
<dbReference type="SUPFAM" id="SSF46689">
    <property type="entry name" value="Homeodomain-like"/>
    <property type="match status" value="1"/>
</dbReference>
<dbReference type="Gene3D" id="2.60.40.10">
    <property type="entry name" value="Immunoglobulins"/>
    <property type="match status" value="1"/>
</dbReference>
<evidence type="ECO:0000256" key="7">
    <source>
        <dbReference type="ARBA" id="ARBA00022840"/>
    </source>
</evidence>
<dbReference type="InterPro" id="IPR036097">
    <property type="entry name" value="HisK_dim/P_sf"/>
</dbReference>
<dbReference type="InterPro" id="IPR009057">
    <property type="entry name" value="Homeodomain-like_sf"/>
</dbReference>
<dbReference type="InterPro" id="IPR001789">
    <property type="entry name" value="Sig_transdc_resp-reg_receiver"/>
</dbReference>
<dbReference type="Pfam" id="PF00512">
    <property type="entry name" value="HisKA"/>
    <property type="match status" value="1"/>
</dbReference>
<dbReference type="Pfam" id="PF07495">
    <property type="entry name" value="Y_Y_Y"/>
    <property type="match status" value="1"/>
</dbReference>
<dbReference type="EMBL" id="JPOS01000083">
    <property type="protein sequence ID" value="KGE85946.1"/>
    <property type="molecule type" value="Genomic_DNA"/>
</dbReference>
<gene>
    <name evidence="16" type="ORF">IX84_25430</name>
</gene>
<keyword evidence="8" id="KW-0902">Two-component regulatory system</keyword>
<evidence type="ECO:0000259" key="15">
    <source>
        <dbReference type="PROSITE" id="PS50110"/>
    </source>
</evidence>
<dbReference type="InterPro" id="IPR004358">
    <property type="entry name" value="Sig_transdc_His_kin-like_C"/>
</dbReference>
<dbReference type="SMART" id="SM00387">
    <property type="entry name" value="HATPase_c"/>
    <property type="match status" value="1"/>
</dbReference>
<reference evidence="16 17" key="1">
    <citation type="journal article" date="2014" name="Int. J. Syst. Evol. Microbiol.">
        <title>Phaeodactylibacter xiamenensis gen. nov., sp. nov., a member of the family Saprospiraceae isolated from the marine alga Phaeodactylum tricornutum.</title>
        <authorList>
            <person name="Chen Z.Jr."/>
            <person name="Lei X."/>
            <person name="Lai Q."/>
            <person name="Li Y."/>
            <person name="Zhang B."/>
            <person name="Zhang J."/>
            <person name="Zhang H."/>
            <person name="Yang L."/>
            <person name="Zheng W."/>
            <person name="Tian Y."/>
            <person name="Yu Z."/>
            <person name="Xu H.Jr."/>
            <person name="Zheng T."/>
        </authorList>
    </citation>
    <scope>NUCLEOTIDE SEQUENCE [LARGE SCALE GENOMIC DNA]</scope>
    <source>
        <strain evidence="16 17">KD52</strain>
    </source>
</reference>
<evidence type="ECO:0000313" key="17">
    <source>
        <dbReference type="Proteomes" id="UP000029736"/>
    </source>
</evidence>
<dbReference type="STRING" id="1524460.IX84_25430"/>
<comment type="catalytic activity">
    <reaction evidence="1">
        <text>ATP + protein L-histidine = ADP + protein N-phospho-L-histidine.</text>
        <dbReference type="EC" id="2.7.13.3"/>
    </reaction>
</comment>
<evidence type="ECO:0000259" key="14">
    <source>
        <dbReference type="PROSITE" id="PS50109"/>
    </source>
</evidence>
<feature type="domain" description="Response regulatory" evidence="15">
    <location>
        <begin position="1119"/>
        <end position="1234"/>
    </location>
</feature>
<dbReference type="InterPro" id="IPR018060">
    <property type="entry name" value="HTH_AraC"/>
</dbReference>
<evidence type="ECO:0000256" key="11">
    <source>
        <dbReference type="ARBA" id="ARBA00023163"/>
    </source>
</evidence>
<comment type="caution">
    <text evidence="16">The sequence shown here is derived from an EMBL/GenBank/DDBJ whole genome shotgun (WGS) entry which is preliminary data.</text>
</comment>
<dbReference type="InterPro" id="IPR036890">
    <property type="entry name" value="HATPase_C_sf"/>
</dbReference>
<dbReference type="InterPro" id="IPR003594">
    <property type="entry name" value="HATPase_dom"/>
</dbReference>
<protein>
    <recommendedName>
        <fullName evidence="2">histidine kinase</fullName>
        <ecNumber evidence="2">2.7.13.3</ecNumber>
    </recommendedName>
</protein>
<keyword evidence="11" id="KW-0804">Transcription</keyword>
<evidence type="ECO:0000313" key="16">
    <source>
        <dbReference type="EMBL" id="KGE85946.1"/>
    </source>
</evidence>
<dbReference type="PRINTS" id="PR00344">
    <property type="entry name" value="BCTRLSENSOR"/>
</dbReference>
<dbReference type="SUPFAM" id="SSF55874">
    <property type="entry name" value="ATPase domain of HSP90 chaperone/DNA topoisomerase II/histidine kinase"/>
    <property type="match status" value="1"/>
</dbReference>
<evidence type="ECO:0000256" key="12">
    <source>
        <dbReference type="PROSITE-ProRule" id="PRU00169"/>
    </source>
</evidence>
<dbReference type="InterPro" id="IPR011006">
    <property type="entry name" value="CheY-like_superfamily"/>
</dbReference>
<sequence length="1367" mass="152686">MSSNPRLMKSSSPEKHWYFLYLEPDWSPVFPLSGMVLLWLLGLLPNVGLAQTLNLPFDRIGVEDGLPNPSVLDLIQDSHGFLWMGTYSGIARYDGYEMKTYRAGYGDRDSIPNRDYPVLCQGREGRIWLGLLNQKCKLYQYRPEQDRFLPYQFDTLAERGLLPVESGVNSLFEDREGRLIVGTYDHGVFVITPAGTEGESPAVAQYTHDANDANSLISNAVSGQMSQDQNGYIWIPTESGLCSWNPETGHFTPLPGYSFGEGFENFITQAYFDPPHTLWAGTMNKGLLRIDTRTRSVQAYRADTASTHGLNFDYVSRIAKDNRGQLWVQSYGGIGFQNIQRLDISTGRFFDVRNRNKSFREGNISDLIVDKTGNIWVSAWQSGVFKFAPQSEHFQFLEFPSSGSNAAPPAVGDIEEDSRGKLWLVSYTNGLAEWDPRSGDYSKVIDISRFPVGTGKGRLYSIGEYAPGRLIVGNSAGGLLLNAAEGTLEQWGINDEASFSQVFPSDSGFWWGLNFDTGVYKIFPETRTWELVLYKNGLITIETGPGNSLFLGRNQSGLYHISEKGEVLAEHLTNYGIQDIHFDQDGIAWLSTHSSGLIGFDVNKKSLIRLPEKTHEAIGLCRQILEDDSGFLWINTARGIVQFDPFRCQVLNAYDASTWLQPGLTWYHPYSKGAKLRNGALAFGSGSGALLFHPDSLSVDTLSPEVVLTRLHINNQVATPGPGQPLQQELPYTDQIKLGHHQNDLSIHFSAVNYKPTEQNVYRYRLMPIEQDWETAGARNYAVYNELPAGHYTFEVQAASGDGAWRGAAATLSIQIAQPWWWTYGARVLYLLLAAGVVFLVARALQQRIEARRLREINALQSHLYTNITHEFRTPLTLILGLSDQLKSQLPSPVQQTLQLIRSNGEQLLRLVNQLLDLSRLDAGQVQLMPVQSDIMVFLKYVVASFEGLAREKAIELTFEGEPDSFFMDFDPGYLQQILDNLLSNAVKFTPRNGSITLRVLGDRRYLKVEVVDTGPGIALAEQEKIFNRFYQVRAAAAYSIQGTGIGLAVTRELVQLMGGTILVESGPESGSRFTVTLPVTQKAEIRQEVNLAPKLAPGASDESGNAPEATDIGNKQPTVLIVEDHKDLRQYLNYCLKSEYQVLEAGNGQAGLELAISEIPDIVVTDVMMPEMDGYAMCQALKENPLTSHIPVIMLTAKADAPSRLHGLELGAEAYLAKPFLQKELLIRVRKLLELRQQLKEFYEGLIEGRITVSPEDPEQAFLSDARSCVLEHIDVPAFGVEELARALAVSRTQLHRKLTQTTGHSAGRFIRDIRLSEAKKRLQQTNHPISEIAYQCGFNDPNYFARLFRQEEGMTPTEFRENTGK</sequence>
<dbReference type="Gene3D" id="1.10.10.60">
    <property type="entry name" value="Homeodomain-like"/>
    <property type="match status" value="1"/>
</dbReference>
<dbReference type="PANTHER" id="PTHR43547:SF2">
    <property type="entry name" value="HYBRID SIGNAL TRANSDUCTION HISTIDINE KINASE C"/>
    <property type="match status" value="1"/>
</dbReference>
<dbReference type="GO" id="GO:0000155">
    <property type="term" value="F:phosphorelay sensor kinase activity"/>
    <property type="evidence" value="ECO:0007669"/>
    <property type="project" value="InterPro"/>
</dbReference>
<name>A0A098S1K9_9BACT</name>
<dbReference type="SMART" id="SM00388">
    <property type="entry name" value="HisKA"/>
    <property type="match status" value="1"/>
</dbReference>
<dbReference type="InterPro" id="IPR005467">
    <property type="entry name" value="His_kinase_dom"/>
</dbReference>
<dbReference type="SUPFAM" id="SSF52172">
    <property type="entry name" value="CheY-like"/>
    <property type="match status" value="1"/>
</dbReference>
<dbReference type="Pfam" id="PF12833">
    <property type="entry name" value="HTH_18"/>
    <property type="match status" value="1"/>
</dbReference>
<feature type="domain" description="HTH araC/xylS-type" evidence="13">
    <location>
        <begin position="1265"/>
        <end position="1364"/>
    </location>
</feature>
<dbReference type="FunFam" id="2.60.40.10:FF:000791">
    <property type="entry name" value="Two-component system sensor histidine kinase/response regulator"/>
    <property type="match status" value="1"/>
</dbReference>
<dbReference type="GO" id="GO:0043565">
    <property type="term" value="F:sequence-specific DNA binding"/>
    <property type="evidence" value="ECO:0007669"/>
    <property type="project" value="InterPro"/>
</dbReference>
<dbReference type="PROSITE" id="PS00041">
    <property type="entry name" value="HTH_ARAC_FAMILY_1"/>
    <property type="match status" value="1"/>
</dbReference>
<keyword evidence="10" id="KW-0238">DNA-binding</keyword>
<dbReference type="Proteomes" id="UP000029736">
    <property type="component" value="Unassembled WGS sequence"/>
</dbReference>
<dbReference type="GO" id="GO:0003700">
    <property type="term" value="F:DNA-binding transcription factor activity"/>
    <property type="evidence" value="ECO:0007669"/>
    <property type="project" value="InterPro"/>
</dbReference>
<keyword evidence="4" id="KW-0808">Transferase</keyword>
<dbReference type="InterPro" id="IPR013783">
    <property type="entry name" value="Ig-like_fold"/>
</dbReference>
<dbReference type="Gene3D" id="3.40.50.2300">
    <property type="match status" value="1"/>
</dbReference>
<evidence type="ECO:0000256" key="8">
    <source>
        <dbReference type="ARBA" id="ARBA00023012"/>
    </source>
</evidence>
<dbReference type="InterPro" id="IPR018062">
    <property type="entry name" value="HTH_AraC-typ_CS"/>
</dbReference>
<proteinExistence type="predicted"/>
<feature type="modified residue" description="4-aspartylphosphate" evidence="12">
    <location>
        <position position="1167"/>
    </location>
</feature>
<keyword evidence="17" id="KW-1185">Reference proteome</keyword>
<dbReference type="GO" id="GO:0005524">
    <property type="term" value="F:ATP binding"/>
    <property type="evidence" value="ECO:0007669"/>
    <property type="project" value="UniProtKB-KW"/>
</dbReference>
<keyword evidence="7" id="KW-0067">ATP-binding</keyword>
<evidence type="ECO:0000256" key="6">
    <source>
        <dbReference type="ARBA" id="ARBA00022777"/>
    </source>
</evidence>
<dbReference type="SUPFAM" id="SSF63829">
    <property type="entry name" value="Calcium-dependent phosphotriesterase"/>
    <property type="match status" value="2"/>
</dbReference>
<dbReference type="InterPro" id="IPR011123">
    <property type="entry name" value="Y_Y_Y"/>
</dbReference>
<evidence type="ECO:0000256" key="1">
    <source>
        <dbReference type="ARBA" id="ARBA00000085"/>
    </source>
</evidence>
<dbReference type="PROSITE" id="PS50110">
    <property type="entry name" value="RESPONSE_REGULATORY"/>
    <property type="match status" value="1"/>
</dbReference>
<evidence type="ECO:0000256" key="9">
    <source>
        <dbReference type="ARBA" id="ARBA00023015"/>
    </source>
</evidence>
<keyword evidence="5" id="KW-0547">Nucleotide-binding</keyword>